<dbReference type="PRINTS" id="PR00038">
    <property type="entry name" value="HTHLUXR"/>
</dbReference>
<feature type="domain" description="HTH luxR-type" evidence="4">
    <location>
        <begin position="191"/>
        <end position="256"/>
    </location>
</feature>
<evidence type="ECO:0000256" key="1">
    <source>
        <dbReference type="ARBA" id="ARBA00023015"/>
    </source>
</evidence>
<proteinExistence type="predicted"/>
<gene>
    <name evidence="5" type="ORF">IAB99_02610</name>
</gene>
<evidence type="ECO:0000259" key="4">
    <source>
        <dbReference type="PROSITE" id="PS50043"/>
    </source>
</evidence>
<dbReference type="InterPro" id="IPR016032">
    <property type="entry name" value="Sig_transdc_resp-reg_C-effctor"/>
</dbReference>
<dbReference type="GO" id="GO:0003677">
    <property type="term" value="F:DNA binding"/>
    <property type="evidence" value="ECO:0007669"/>
    <property type="project" value="UniProtKB-KW"/>
</dbReference>
<reference evidence="5" key="1">
    <citation type="submission" date="2020-10" db="EMBL/GenBank/DDBJ databases">
        <authorList>
            <person name="Gilroy R."/>
        </authorList>
    </citation>
    <scope>NUCLEOTIDE SEQUENCE</scope>
    <source>
        <strain evidence="5">B1-15692</strain>
    </source>
</reference>
<name>A0A9D9I632_9BACT</name>
<dbReference type="InterPro" id="IPR036388">
    <property type="entry name" value="WH-like_DNA-bd_sf"/>
</dbReference>
<keyword evidence="1" id="KW-0805">Transcription regulation</keyword>
<evidence type="ECO:0000256" key="3">
    <source>
        <dbReference type="ARBA" id="ARBA00023163"/>
    </source>
</evidence>
<dbReference type="Pfam" id="PF00196">
    <property type="entry name" value="GerE"/>
    <property type="match status" value="1"/>
</dbReference>
<dbReference type="GO" id="GO:0006355">
    <property type="term" value="P:regulation of DNA-templated transcription"/>
    <property type="evidence" value="ECO:0007669"/>
    <property type="project" value="InterPro"/>
</dbReference>
<dbReference type="InterPro" id="IPR000792">
    <property type="entry name" value="Tscrpt_reg_LuxR_C"/>
</dbReference>
<evidence type="ECO:0000313" key="5">
    <source>
        <dbReference type="EMBL" id="MBO8466641.1"/>
    </source>
</evidence>
<keyword evidence="2" id="KW-0238">DNA-binding</keyword>
<evidence type="ECO:0000256" key="2">
    <source>
        <dbReference type="ARBA" id="ARBA00023125"/>
    </source>
</evidence>
<comment type="caution">
    <text evidence="5">The sequence shown here is derived from an EMBL/GenBank/DDBJ whole genome shotgun (WGS) entry which is preliminary data.</text>
</comment>
<dbReference type="PROSITE" id="PS50043">
    <property type="entry name" value="HTH_LUXR_2"/>
    <property type="match status" value="1"/>
</dbReference>
<organism evidence="5 6">
    <name type="scientific">Candidatus Cryptobacteroides faecipullorum</name>
    <dbReference type="NCBI Taxonomy" id="2840764"/>
    <lineage>
        <taxon>Bacteria</taxon>
        <taxon>Pseudomonadati</taxon>
        <taxon>Bacteroidota</taxon>
        <taxon>Bacteroidia</taxon>
        <taxon>Bacteroidales</taxon>
        <taxon>Candidatus Cryptobacteroides</taxon>
    </lineage>
</organism>
<dbReference type="Gene3D" id="1.10.10.10">
    <property type="entry name" value="Winged helix-like DNA-binding domain superfamily/Winged helix DNA-binding domain"/>
    <property type="match status" value="1"/>
</dbReference>
<reference evidence="5" key="2">
    <citation type="journal article" date="2021" name="PeerJ">
        <title>Extensive microbial diversity within the chicken gut microbiome revealed by metagenomics and culture.</title>
        <authorList>
            <person name="Gilroy R."/>
            <person name="Ravi A."/>
            <person name="Getino M."/>
            <person name="Pursley I."/>
            <person name="Horton D.L."/>
            <person name="Alikhan N.F."/>
            <person name="Baker D."/>
            <person name="Gharbi K."/>
            <person name="Hall N."/>
            <person name="Watson M."/>
            <person name="Adriaenssens E.M."/>
            <person name="Foster-Nyarko E."/>
            <person name="Jarju S."/>
            <person name="Secka A."/>
            <person name="Antonio M."/>
            <person name="Oren A."/>
            <person name="Chaudhuri R.R."/>
            <person name="La Ragione R."/>
            <person name="Hildebrand F."/>
            <person name="Pallen M.J."/>
        </authorList>
    </citation>
    <scope>NUCLEOTIDE SEQUENCE</scope>
    <source>
        <strain evidence="5">B1-15692</strain>
    </source>
</reference>
<accession>A0A9D9I632</accession>
<dbReference type="SUPFAM" id="SSF46894">
    <property type="entry name" value="C-terminal effector domain of the bipartite response regulators"/>
    <property type="match status" value="1"/>
</dbReference>
<dbReference type="SMART" id="SM00421">
    <property type="entry name" value="HTH_LUXR"/>
    <property type="match status" value="1"/>
</dbReference>
<dbReference type="Proteomes" id="UP000823660">
    <property type="component" value="Unassembled WGS sequence"/>
</dbReference>
<dbReference type="AlphaFoldDB" id="A0A9D9I632"/>
<evidence type="ECO:0000313" key="6">
    <source>
        <dbReference type="Proteomes" id="UP000823660"/>
    </source>
</evidence>
<dbReference type="EMBL" id="JADIMH010000013">
    <property type="protein sequence ID" value="MBO8466641.1"/>
    <property type="molecule type" value="Genomic_DNA"/>
</dbReference>
<sequence length="258" mass="29221">MKPIEILSREFSTQAFSDGEPYDEMLDRYKSIACSYAHMENAVAVLSDLRTNASYICYGNFARTLGISQDESVTGSGPEMVSVSSIWEEDIFRLIHPDDLAGKHLHELCFFHFIKRQPRKNRADWYLISKLRMKGSMNSYIPVLHRMFYIQSRPDGALWLALCLYSPLAFDIPSQCMVINSVDGSIIGLESGNSPNILTPREKQILTLIDKGLMSKEISGRLSISINTVSRHRQEILGKLQVKNSIEACRIAKDLKLI</sequence>
<protein>
    <submittedName>
        <fullName evidence="5">Helix-turn-helix transcriptional regulator</fullName>
    </submittedName>
</protein>
<dbReference type="CDD" id="cd06170">
    <property type="entry name" value="LuxR_C_like"/>
    <property type="match status" value="1"/>
</dbReference>
<dbReference type="PANTHER" id="PTHR44688">
    <property type="entry name" value="DNA-BINDING TRANSCRIPTIONAL ACTIVATOR DEVR_DOSR"/>
    <property type="match status" value="1"/>
</dbReference>
<dbReference type="PANTHER" id="PTHR44688:SF16">
    <property type="entry name" value="DNA-BINDING TRANSCRIPTIONAL ACTIVATOR DEVR_DOSR"/>
    <property type="match status" value="1"/>
</dbReference>
<keyword evidence="3" id="KW-0804">Transcription</keyword>
<dbReference type="Gene3D" id="3.30.450.20">
    <property type="entry name" value="PAS domain"/>
    <property type="match status" value="1"/>
</dbReference>